<dbReference type="InterPro" id="IPR002577">
    <property type="entry name" value="HTH_HxlR"/>
</dbReference>
<evidence type="ECO:0000313" key="5">
    <source>
        <dbReference type="EMBL" id="SDO83235.1"/>
    </source>
</evidence>
<dbReference type="GO" id="GO:0003677">
    <property type="term" value="F:DNA binding"/>
    <property type="evidence" value="ECO:0007669"/>
    <property type="project" value="UniProtKB-KW"/>
</dbReference>
<dbReference type="Pfam" id="PF01638">
    <property type="entry name" value="HxlR"/>
    <property type="match status" value="1"/>
</dbReference>
<proteinExistence type="predicted"/>
<gene>
    <name evidence="5" type="ORF">SAMN05421507_104102</name>
</gene>
<dbReference type="SUPFAM" id="SSF46785">
    <property type="entry name" value="Winged helix' DNA-binding domain"/>
    <property type="match status" value="1"/>
</dbReference>
<dbReference type="PANTHER" id="PTHR33204">
    <property type="entry name" value="TRANSCRIPTIONAL REGULATOR, MARR FAMILY"/>
    <property type="match status" value="1"/>
</dbReference>
<dbReference type="PROSITE" id="PS51118">
    <property type="entry name" value="HTH_HXLR"/>
    <property type="match status" value="1"/>
</dbReference>
<evidence type="ECO:0000256" key="1">
    <source>
        <dbReference type="ARBA" id="ARBA00023015"/>
    </source>
</evidence>
<dbReference type="OrthoDB" id="370168at2"/>
<feature type="domain" description="HTH hxlR-type" evidence="4">
    <location>
        <begin position="6"/>
        <end position="106"/>
    </location>
</feature>
<keyword evidence="1" id="KW-0805">Transcription regulation</keyword>
<evidence type="ECO:0000313" key="6">
    <source>
        <dbReference type="Proteomes" id="UP000199691"/>
    </source>
</evidence>
<dbReference type="STRING" id="641025.SAMN05421507_104102"/>
<evidence type="ECO:0000256" key="2">
    <source>
        <dbReference type="ARBA" id="ARBA00023125"/>
    </source>
</evidence>
<name>A0A1H0MSG7_9PSEU</name>
<dbReference type="InterPro" id="IPR036388">
    <property type="entry name" value="WH-like_DNA-bd_sf"/>
</dbReference>
<keyword evidence="6" id="KW-1185">Reference proteome</keyword>
<sequence>MQVTMCPERAIMEHITSKWGVLVLQVLSDGGSWRFSALRRELEDVVSEKMLTQTLRTLERDGFVLRDVKPIIPPHVEYALTPLGQGAARHLVALAQWIEANQPEVSQAQRRYDAS</sequence>
<dbReference type="EMBL" id="FNIX01000004">
    <property type="protein sequence ID" value="SDO83235.1"/>
    <property type="molecule type" value="Genomic_DNA"/>
</dbReference>
<evidence type="ECO:0000256" key="3">
    <source>
        <dbReference type="ARBA" id="ARBA00023163"/>
    </source>
</evidence>
<protein>
    <submittedName>
        <fullName evidence="5">DNA-binding transcriptional regulator, HxlR family</fullName>
    </submittedName>
</protein>
<keyword evidence="2 5" id="KW-0238">DNA-binding</keyword>
<dbReference type="PANTHER" id="PTHR33204:SF37">
    <property type="entry name" value="HTH-TYPE TRANSCRIPTIONAL REGULATOR YODB"/>
    <property type="match status" value="1"/>
</dbReference>
<dbReference type="Gene3D" id="1.10.10.10">
    <property type="entry name" value="Winged helix-like DNA-binding domain superfamily/Winged helix DNA-binding domain"/>
    <property type="match status" value="1"/>
</dbReference>
<keyword evidence="3" id="KW-0804">Transcription</keyword>
<dbReference type="Proteomes" id="UP000199691">
    <property type="component" value="Unassembled WGS sequence"/>
</dbReference>
<accession>A0A1H0MSG7</accession>
<evidence type="ECO:0000259" key="4">
    <source>
        <dbReference type="PROSITE" id="PS51118"/>
    </source>
</evidence>
<dbReference type="AlphaFoldDB" id="A0A1H0MSG7"/>
<organism evidence="5 6">
    <name type="scientific">Lentzea jiangxiensis</name>
    <dbReference type="NCBI Taxonomy" id="641025"/>
    <lineage>
        <taxon>Bacteria</taxon>
        <taxon>Bacillati</taxon>
        <taxon>Actinomycetota</taxon>
        <taxon>Actinomycetes</taxon>
        <taxon>Pseudonocardiales</taxon>
        <taxon>Pseudonocardiaceae</taxon>
        <taxon>Lentzea</taxon>
    </lineage>
</organism>
<dbReference type="InterPro" id="IPR036390">
    <property type="entry name" value="WH_DNA-bd_sf"/>
</dbReference>
<reference evidence="6" key="1">
    <citation type="submission" date="2016-10" db="EMBL/GenBank/DDBJ databases">
        <authorList>
            <person name="Varghese N."/>
            <person name="Submissions S."/>
        </authorList>
    </citation>
    <scope>NUCLEOTIDE SEQUENCE [LARGE SCALE GENOMIC DNA]</scope>
    <source>
        <strain evidence="6">CGMCC 4.6609</strain>
    </source>
</reference>